<organism evidence="5 6">
    <name type="scientific">Paenibacillus selenitireducens</name>
    <dbReference type="NCBI Taxonomy" id="1324314"/>
    <lineage>
        <taxon>Bacteria</taxon>
        <taxon>Bacillati</taxon>
        <taxon>Bacillota</taxon>
        <taxon>Bacilli</taxon>
        <taxon>Bacillales</taxon>
        <taxon>Paenibacillaceae</taxon>
        <taxon>Paenibacillus</taxon>
    </lineage>
</organism>
<dbReference type="STRING" id="1324314.BVG16_21965"/>
<evidence type="ECO:0000256" key="3">
    <source>
        <dbReference type="ARBA" id="ARBA00023014"/>
    </source>
</evidence>
<evidence type="ECO:0000313" key="6">
    <source>
        <dbReference type="Proteomes" id="UP000190188"/>
    </source>
</evidence>
<dbReference type="EMBL" id="MSZX01000009">
    <property type="protein sequence ID" value="OPA75386.1"/>
    <property type="molecule type" value="Genomic_DNA"/>
</dbReference>
<dbReference type="GO" id="GO:0046872">
    <property type="term" value="F:metal ion binding"/>
    <property type="evidence" value="ECO:0007669"/>
    <property type="project" value="UniProtKB-KW"/>
</dbReference>
<dbReference type="InterPro" id="IPR040086">
    <property type="entry name" value="MJ0683-like"/>
</dbReference>
<dbReference type="PROSITE" id="PS51918">
    <property type="entry name" value="RADICAL_SAM"/>
    <property type="match status" value="1"/>
</dbReference>
<dbReference type="GO" id="GO:0003824">
    <property type="term" value="F:catalytic activity"/>
    <property type="evidence" value="ECO:0007669"/>
    <property type="project" value="InterPro"/>
</dbReference>
<keyword evidence="1" id="KW-0479">Metal-binding</keyword>
<dbReference type="SUPFAM" id="SSF102114">
    <property type="entry name" value="Radical SAM enzymes"/>
    <property type="match status" value="1"/>
</dbReference>
<comment type="caution">
    <text evidence="5">The sequence shown here is derived from an EMBL/GenBank/DDBJ whole genome shotgun (WGS) entry which is preliminary data.</text>
</comment>
<accession>A0A1T2X6U2</accession>
<dbReference type="PANTHER" id="PTHR43432:SF3">
    <property type="entry name" value="SLR0285 PROTEIN"/>
    <property type="match status" value="1"/>
</dbReference>
<dbReference type="InterPro" id="IPR058240">
    <property type="entry name" value="rSAM_sf"/>
</dbReference>
<keyword evidence="2" id="KW-0408">Iron</keyword>
<dbReference type="CDD" id="cd01335">
    <property type="entry name" value="Radical_SAM"/>
    <property type="match status" value="1"/>
</dbReference>
<name>A0A1T2X6U2_9BACL</name>
<dbReference type="SFLD" id="SFLDG01084">
    <property type="entry name" value="Uncharacterised_Radical_SAM_Su"/>
    <property type="match status" value="1"/>
</dbReference>
<sequence length="283" mass="32273">MQNKTRQEGRTVQMNIITKNPKTLLNKGSGFLSDYSHSLNPYTGCSFGCSYCYVRQMPVSLFRGQEWGTWVDIKNGASDILRKELRRSKAKGKVTIFMSSSTDPYQPIEYQAKVTRSLLEVMVEDPPDFLLVQTRSPLVRRDIDILQQLGNKVRVSMTVETDLDEVRKHFSPYAPPIQARLRTLQDLAHANIPTQAAIAPLLPSSSDFARKLKPLVNRVCVDDYFMGDGSGGKRTRNLNISSLYKQLDLEAWYHPEAYRMVYDRFVSEFQENQVYVSQAGFAP</sequence>
<feature type="domain" description="Radical SAM core" evidence="4">
    <location>
        <begin position="31"/>
        <end position="264"/>
    </location>
</feature>
<dbReference type="Gene3D" id="3.80.30.30">
    <property type="match status" value="1"/>
</dbReference>
<gene>
    <name evidence="5" type="ORF">BVG16_21965</name>
</gene>
<keyword evidence="6" id="KW-1185">Reference proteome</keyword>
<evidence type="ECO:0000256" key="1">
    <source>
        <dbReference type="ARBA" id="ARBA00022723"/>
    </source>
</evidence>
<proteinExistence type="predicted"/>
<reference evidence="5 6" key="1">
    <citation type="submission" date="2017-01" db="EMBL/GenBank/DDBJ databases">
        <title>Genome analysis of Paenibacillus selenitrireducens ES3-24.</title>
        <authorList>
            <person name="Xu D."/>
            <person name="Yao R."/>
            <person name="Zheng S."/>
        </authorList>
    </citation>
    <scope>NUCLEOTIDE SEQUENCE [LARGE SCALE GENOMIC DNA]</scope>
    <source>
        <strain evidence="5 6">ES3-24</strain>
    </source>
</reference>
<evidence type="ECO:0000259" key="4">
    <source>
        <dbReference type="PROSITE" id="PS51918"/>
    </source>
</evidence>
<evidence type="ECO:0000256" key="2">
    <source>
        <dbReference type="ARBA" id="ARBA00023004"/>
    </source>
</evidence>
<dbReference type="GO" id="GO:0051536">
    <property type="term" value="F:iron-sulfur cluster binding"/>
    <property type="evidence" value="ECO:0007669"/>
    <property type="project" value="UniProtKB-KW"/>
</dbReference>
<dbReference type="AlphaFoldDB" id="A0A1T2X6U2"/>
<dbReference type="InterPro" id="IPR007197">
    <property type="entry name" value="rSAM"/>
</dbReference>
<dbReference type="PANTHER" id="PTHR43432">
    <property type="entry name" value="SLR0285 PROTEIN"/>
    <property type="match status" value="1"/>
</dbReference>
<dbReference type="Pfam" id="PF04055">
    <property type="entry name" value="Radical_SAM"/>
    <property type="match status" value="1"/>
</dbReference>
<keyword evidence="3" id="KW-0411">Iron-sulfur</keyword>
<protein>
    <submittedName>
        <fullName evidence="5">Radical SAM protein</fullName>
    </submittedName>
</protein>
<dbReference type="Proteomes" id="UP000190188">
    <property type="component" value="Unassembled WGS sequence"/>
</dbReference>
<dbReference type="SFLD" id="SFLDS00029">
    <property type="entry name" value="Radical_SAM"/>
    <property type="match status" value="1"/>
</dbReference>
<evidence type="ECO:0000313" key="5">
    <source>
        <dbReference type="EMBL" id="OPA75386.1"/>
    </source>
</evidence>